<evidence type="ECO:0000313" key="4">
    <source>
        <dbReference type="Proteomes" id="UP000688137"/>
    </source>
</evidence>
<reference evidence="3" key="1">
    <citation type="submission" date="2021-01" db="EMBL/GenBank/DDBJ databases">
        <authorList>
            <consortium name="Genoscope - CEA"/>
            <person name="William W."/>
        </authorList>
    </citation>
    <scope>NUCLEOTIDE SEQUENCE</scope>
</reference>
<dbReference type="InterPro" id="IPR050560">
    <property type="entry name" value="MYB_TF"/>
</dbReference>
<dbReference type="EMBL" id="CAJJDM010000153">
    <property type="protein sequence ID" value="CAD8111930.1"/>
    <property type="molecule type" value="Genomic_DNA"/>
</dbReference>
<dbReference type="OMA" id="WTHIAEQ"/>
<dbReference type="InterPro" id="IPR001005">
    <property type="entry name" value="SANT/Myb"/>
</dbReference>
<feature type="domain" description="HTH myb-type" evidence="2">
    <location>
        <begin position="66"/>
        <end position="120"/>
    </location>
</feature>
<protein>
    <recommendedName>
        <fullName evidence="5">Myb-like DNA-binding domain protein</fullName>
    </recommendedName>
</protein>
<dbReference type="CDD" id="cd00167">
    <property type="entry name" value="SANT"/>
    <property type="match status" value="1"/>
</dbReference>
<evidence type="ECO:0000259" key="1">
    <source>
        <dbReference type="PROSITE" id="PS50090"/>
    </source>
</evidence>
<dbReference type="SMART" id="SM00717">
    <property type="entry name" value="SANT"/>
    <property type="match status" value="2"/>
</dbReference>
<comment type="caution">
    <text evidence="3">The sequence shown here is derived from an EMBL/GenBank/DDBJ whole genome shotgun (WGS) entry which is preliminary data.</text>
</comment>
<accession>A0A8S1QC31</accession>
<keyword evidence="4" id="KW-1185">Reference proteome</keyword>
<dbReference type="Proteomes" id="UP000688137">
    <property type="component" value="Unassembled WGS sequence"/>
</dbReference>
<dbReference type="GO" id="GO:0000978">
    <property type="term" value="F:RNA polymerase II cis-regulatory region sequence-specific DNA binding"/>
    <property type="evidence" value="ECO:0007669"/>
    <property type="project" value="TreeGrafter"/>
</dbReference>
<feature type="domain" description="Myb-like" evidence="1">
    <location>
        <begin position="8"/>
        <end position="65"/>
    </location>
</feature>
<dbReference type="PROSITE" id="PS51294">
    <property type="entry name" value="HTH_MYB"/>
    <property type="match status" value="2"/>
</dbReference>
<evidence type="ECO:0008006" key="5">
    <source>
        <dbReference type="Google" id="ProtNLM"/>
    </source>
</evidence>
<dbReference type="GO" id="GO:0000981">
    <property type="term" value="F:DNA-binding transcription factor activity, RNA polymerase II-specific"/>
    <property type="evidence" value="ECO:0007669"/>
    <property type="project" value="TreeGrafter"/>
</dbReference>
<dbReference type="PROSITE" id="PS50090">
    <property type="entry name" value="MYB_LIKE"/>
    <property type="match status" value="2"/>
</dbReference>
<dbReference type="AlphaFoldDB" id="A0A8S1QC31"/>
<evidence type="ECO:0000313" key="3">
    <source>
        <dbReference type="EMBL" id="CAD8111930.1"/>
    </source>
</evidence>
<name>A0A8S1QC31_PARPR</name>
<dbReference type="PANTHER" id="PTHR45614">
    <property type="entry name" value="MYB PROTEIN-RELATED"/>
    <property type="match status" value="1"/>
</dbReference>
<organism evidence="3 4">
    <name type="scientific">Paramecium primaurelia</name>
    <dbReference type="NCBI Taxonomy" id="5886"/>
    <lineage>
        <taxon>Eukaryota</taxon>
        <taxon>Sar</taxon>
        <taxon>Alveolata</taxon>
        <taxon>Ciliophora</taxon>
        <taxon>Intramacronucleata</taxon>
        <taxon>Oligohymenophorea</taxon>
        <taxon>Peniculida</taxon>
        <taxon>Parameciidae</taxon>
        <taxon>Paramecium</taxon>
    </lineage>
</organism>
<feature type="domain" description="Myb-like" evidence="1">
    <location>
        <begin position="66"/>
        <end position="116"/>
    </location>
</feature>
<proteinExistence type="predicted"/>
<dbReference type="PANTHER" id="PTHR45614:SF276">
    <property type="entry name" value="CHROMOSOME UNDETERMINED SCAFFOLD_121, WHOLE GENOME SHOTGUN SEQUENCE"/>
    <property type="match status" value="1"/>
</dbReference>
<evidence type="ECO:0000259" key="2">
    <source>
        <dbReference type="PROSITE" id="PS51294"/>
    </source>
</evidence>
<dbReference type="InterPro" id="IPR017930">
    <property type="entry name" value="Myb_dom"/>
</dbReference>
<gene>
    <name evidence="3" type="ORF">PPRIM_AZ9-3.1.T1490111</name>
</gene>
<sequence>MVNQCTQDNKKKRKPWVIQEDKLLKKLVKKFQNERLAWKTISQNLKKHGFNRDTKACRERFSNHLDKNFNKADLTDKEIDQLFDLIELHGNKWTHIAEQLNNRTDQDIKNKFYAHVKKIIRRLIKAAYQTTESSLIIARIQPLLISSIYCHDEEDNDKILKIDEQIKVLFKQLIRNNKKIEVGVQIDEQTIGQVKIVMNYLGEQNDIYLKKKICKQEQKILLKKLQQKRSLKLQQGLNRQSKIIDKILNKKPIFTTKNIKIENFMVFNTPGQIDQISIPFQEHKSIENMYQFQPYINPLISTASFIWSQSQNIFSIDPIISNNFLFGFQGNQNQYRMWSEKYRVTPD</sequence>
<dbReference type="Pfam" id="PF00249">
    <property type="entry name" value="Myb_DNA-binding"/>
    <property type="match status" value="2"/>
</dbReference>
<dbReference type="GO" id="GO:0005634">
    <property type="term" value="C:nucleus"/>
    <property type="evidence" value="ECO:0007669"/>
    <property type="project" value="TreeGrafter"/>
</dbReference>
<feature type="domain" description="HTH myb-type" evidence="2">
    <location>
        <begin position="8"/>
        <end position="65"/>
    </location>
</feature>